<evidence type="ECO:0000256" key="1">
    <source>
        <dbReference type="SAM" id="MobiDB-lite"/>
    </source>
</evidence>
<keyword evidence="3" id="KW-1185">Reference proteome</keyword>
<feature type="region of interest" description="Disordered" evidence="1">
    <location>
        <begin position="55"/>
        <end position="83"/>
    </location>
</feature>
<comment type="caution">
    <text evidence="2">The sequence shown here is derived from an EMBL/GenBank/DDBJ whole genome shotgun (WGS) entry which is preliminary data.</text>
</comment>
<gene>
    <name evidence="2" type="ORF">APZ42_006905</name>
</gene>
<evidence type="ECO:0000313" key="2">
    <source>
        <dbReference type="EMBL" id="KZR97945.1"/>
    </source>
</evidence>
<dbReference type="AlphaFoldDB" id="A0A164FMJ7"/>
<accession>A0A164FMJ7</accession>
<dbReference type="Proteomes" id="UP000076858">
    <property type="component" value="Unassembled WGS sequence"/>
</dbReference>
<organism evidence="2 3">
    <name type="scientific">Daphnia magna</name>
    <dbReference type="NCBI Taxonomy" id="35525"/>
    <lineage>
        <taxon>Eukaryota</taxon>
        <taxon>Metazoa</taxon>
        <taxon>Ecdysozoa</taxon>
        <taxon>Arthropoda</taxon>
        <taxon>Crustacea</taxon>
        <taxon>Branchiopoda</taxon>
        <taxon>Diplostraca</taxon>
        <taxon>Cladocera</taxon>
        <taxon>Anomopoda</taxon>
        <taxon>Daphniidae</taxon>
        <taxon>Daphnia</taxon>
    </lineage>
</organism>
<dbReference type="EMBL" id="LRGB01019368">
    <property type="protein sequence ID" value="KZR97945.1"/>
    <property type="molecule type" value="Genomic_DNA"/>
</dbReference>
<protein>
    <submittedName>
        <fullName evidence="2">Uncharacterized protein</fullName>
    </submittedName>
</protein>
<proteinExistence type="predicted"/>
<name>A0A164FMJ7_9CRUS</name>
<reference evidence="2 3" key="1">
    <citation type="submission" date="2016-03" db="EMBL/GenBank/DDBJ databases">
        <title>EvidentialGene: Evidence-directed Construction of Genes on Genomes.</title>
        <authorList>
            <person name="Gilbert D.G."/>
            <person name="Choi J.-H."/>
            <person name="Mockaitis K."/>
            <person name="Colbourne J."/>
            <person name="Pfrender M."/>
        </authorList>
    </citation>
    <scope>NUCLEOTIDE SEQUENCE [LARGE SCALE GENOMIC DNA]</scope>
    <source>
        <strain evidence="2 3">Xinb3</strain>
        <tissue evidence="2">Complete organism</tissue>
    </source>
</reference>
<evidence type="ECO:0000313" key="3">
    <source>
        <dbReference type="Proteomes" id="UP000076858"/>
    </source>
</evidence>
<sequence length="83" mass="9623">MKSDLNWQLPYDQQEKKCDPSHVILVGLSELKVTGKTNPLWLERCYRCSTDYSTLPHQKKESPHRTSPIHFNRGSLAVSPIRM</sequence>